<dbReference type="EMBL" id="JNAX01000013">
    <property type="protein sequence ID" value="KGG20219.1"/>
    <property type="molecule type" value="Genomic_DNA"/>
</dbReference>
<evidence type="ECO:0000313" key="2">
    <source>
        <dbReference type="Proteomes" id="UP000030392"/>
    </source>
</evidence>
<dbReference type="AlphaFoldDB" id="A0A0A2C6F2"/>
<organism evidence="1 2">
    <name type="scientific">Prochlorococcus marinus str. PAC1</name>
    <dbReference type="NCBI Taxonomy" id="59924"/>
    <lineage>
        <taxon>Bacteria</taxon>
        <taxon>Bacillati</taxon>
        <taxon>Cyanobacteriota</taxon>
        <taxon>Cyanophyceae</taxon>
        <taxon>Synechococcales</taxon>
        <taxon>Prochlorococcaceae</taxon>
        <taxon>Prochlorococcus</taxon>
    </lineage>
</organism>
<comment type="caution">
    <text evidence="1">The sequence shown here is derived from an EMBL/GenBank/DDBJ whole genome shotgun (WGS) entry which is preliminary data.</text>
</comment>
<proteinExistence type="predicted"/>
<reference evidence="2" key="1">
    <citation type="journal article" date="2014" name="Sci. Data">
        <title>Genomes of diverse isolates of the marine cyanobacterium Prochlorococcus.</title>
        <authorList>
            <person name="Biller S."/>
            <person name="Berube P."/>
            <person name="Thompson J."/>
            <person name="Kelly L."/>
            <person name="Roggensack S."/>
            <person name="Awad L."/>
            <person name="Roache-Johnson K."/>
            <person name="Ding H."/>
            <person name="Giovannoni S.J."/>
            <person name="Moore L.R."/>
            <person name="Chisholm S.W."/>
        </authorList>
    </citation>
    <scope>NUCLEOTIDE SEQUENCE [LARGE SCALE GENOMIC DNA]</scope>
    <source>
        <strain evidence="2">PAC1</strain>
    </source>
</reference>
<dbReference type="Proteomes" id="UP000030392">
    <property type="component" value="Unassembled WGS sequence"/>
</dbReference>
<accession>A0A0A2C6F2</accession>
<evidence type="ECO:0000313" key="1">
    <source>
        <dbReference type="EMBL" id="KGG20219.1"/>
    </source>
</evidence>
<sequence length="40" mass="4776">MSITAFLKKKISKLKKRFDVQKVPMMMQKNLETMAYLNKI</sequence>
<name>A0A0A2C6F2_PROMR</name>
<protein>
    <submittedName>
        <fullName evidence="1">Uncharacterized protein</fullName>
    </submittedName>
</protein>
<gene>
    <name evidence="1" type="ORF">EV03_1423</name>
</gene>